<reference evidence="2 3" key="1">
    <citation type="submission" date="2021-01" db="EMBL/GenBank/DDBJ databases">
        <title>Genomic Encyclopedia of Type Strains, Phase IV (KMG-IV): sequencing the most valuable type-strain genomes for metagenomic binning, comparative biology and taxonomic classification.</title>
        <authorList>
            <person name="Goeker M."/>
        </authorList>
    </citation>
    <scope>NUCLEOTIDE SEQUENCE [LARGE SCALE GENOMIC DNA]</scope>
    <source>
        <strain evidence="2 3">DSM 25540</strain>
    </source>
</reference>
<evidence type="ECO:0000313" key="3">
    <source>
        <dbReference type="Proteomes" id="UP000741863"/>
    </source>
</evidence>
<dbReference type="Proteomes" id="UP000741863">
    <property type="component" value="Unassembled WGS sequence"/>
</dbReference>
<name>A0ABS2PIB3_9BACL</name>
<proteinExistence type="predicted"/>
<dbReference type="RefSeq" id="WP_204699885.1">
    <property type="nucleotide sequence ID" value="NZ_JAFBEC010000029.1"/>
</dbReference>
<feature type="domain" description="DUF1659" evidence="1">
    <location>
        <begin position="5"/>
        <end position="68"/>
    </location>
</feature>
<evidence type="ECO:0000259" key="1">
    <source>
        <dbReference type="Pfam" id="PF07872"/>
    </source>
</evidence>
<sequence length="74" mass="8540">MQPGNTVVELSFLQGYDLEGNDVFLSRRFQNIKSTATDERVFASVRAIASLSDFPLRRAIRRNDYDLLQLENME</sequence>
<dbReference type="Pfam" id="PF07872">
    <property type="entry name" value="DUF1659"/>
    <property type="match status" value="1"/>
</dbReference>
<organism evidence="2 3">
    <name type="scientific">Geomicrobium sediminis</name>
    <dbReference type="NCBI Taxonomy" id="1347788"/>
    <lineage>
        <taxon>Bacteria</taxon>
        <taxon>Bacillati</taxon>
        <taxon>Bacillota</taxon>
        <taxon>Bacilli</taxon>
        <taxon>Bacillales</taxon>
        <taxon>Geomicrobium</taxon>
    </lineage>
</organism>
<keyword evidence="3" id="KW-1185">Reference proteome</keyword>
<dbReference type="InterPro" id="IPR012454">
    <property type="entry name" value="DUF1659"/>
</dbReference>
<protein>
    <recommendedName>
        <fullName evidence="1">DUF1659 domain-containing protein</fullName>
    </recommendedName>
</protein>
<accession>A0ABS2PIB3</accession>
<evidence type="ECO:0000313" key="2">
    <source>
        <dbReference type="EMBL" id="MBM7635179.1"/>
    </source>
</evidence>
<comment type="caution">
    <text evidence="2">The sequence shown here is derived from an EMBL/GenBank/DDBJ whole genome shotgun (WGS) entry which is preliminary data.</text>
</comment>
<dbReference type="EMBL" id="JAFBEC010000029">
    <property type="protein sequence ID" value="MBM7635179.1"/>
    <property type="molecule type" value="Genomic_DNA"/>
</dbReference>
<gene>
    <name evidence="2" type="ORF">JOD17_004328</name>
</gene>